<protein>
    <submittedName>
        <fullName evidence="2">Guanylate cyclase</fullName>
    </submittedName>
</protein>
<accession>A0AC34FTA4</accession>
<name>A0AC34FTA4_9BILA</name>
<dbReference type="WBParaSite" id="ES5_v2.g20496.t1">
    <property type="protein sequence ID" value="ES5_v2.g20496.t1"/>
    <property type="gene ID" value="ES5_v2.g20496"/>
</dbReference>
<evidence type="ECO:0000313" key="2">
    <source>
        <dbReference type="WBParaSite" id="ES5_v2.g20496.t1"/>
    </source>
</evidence>
<organism evidence="1 2">
    <name type="scientific">Panagrolaimus sp. ES5</name>
    <dbReference type="NCBI Taxonomy" id="591445"/>
    <lineage>
        <taxon>Eukaryota</taxon>
        <taxon>Metazoa</taxon>
        <taxon>Ecdysozoa</taxon>
        <taxon>Nematoda</taxon>
        <taxon>Chromadorea</taxon>
        <taxon>Rhabditida</taxon>
        <taxon>Tylenchina</taxon>
        <taxon>Panagrolaimomorpha</taxon>
        <taxon>Panagrolaimoidea</taxon>
        <taxon>Panagrolaimidae</taxon>
        <taxon>Panagrolaimus</taxon>
    </lineage>
</organism>
<evidence type="ECO:0000313" key="1">
    <source>
        <dbReference type="Proteomes" id="UP000887579"/>
    </source>
</evidence>
<proteinExistence type="predicted"/>
<dbReference type="Proteomes" id="UP000887579">
    <property type="component" value="Unplaced"/>
</dbReference>
<reference evidence="2" key="1">
    <citation type="submission" date="2022-11" db="UniProtKB">
        <authorList>
            <consortium name="WormBaseParasite"/>
        </authorList>
    </citation>
    <scope>IDENTIFICATION</scope>
</reference>
<sequence length="520" mass="59237">MTLIEVANIDPDTVYETKVNYNDNETFKIVHALASVLSTTVNDTYEILGEWVIEYACENGWNELLHAMADNLQQFLDNLNSMHFFIDRIAFESEMKGPVFKCESQNDGTLRLHYYSMRKDLYPMVKGLVRYSAKELFDIEVLIFVTERLQEKRNNLVSEHVIYTIESVEKNVKLCGGDTVKSGNLSNTVILEPLTFSMQSFCVMLPMHICFNKQMIIEHCGEFLQRELMLGRRRTTKLTDIFQVVQPDDIAVCLHFSANFYLGQMFLVNGGQNMLFIGSLNVSTIRGLVDSNVFISDMQMHDVTRDLIMLNQSRICQQELNKKLEETVKQMKKLAEELEVKKAQTDHLLFSCIPAEIADQLRKTHSVPAQEYAEATCLMLDMPYFSIINSQCAPKDIVILMTNLFHIYDHLIDLHDCYKVLSIMDCYFIIAGVPKICIDHADKILNLALGLMLEAKRIVVPKLDLPVMLRIAIHSGPVVAGVLGMKKIRYGVVGETVNIAKRLLLNSEPGKILVTNSTRL</sequence>